<proteinExistence type="predicted"/>
<evidence type="ECO:0000313" key="1">
    <source>
        <dbReference type="EMBL" id="PTQ07512.1"/>
    </source>
</evidence>
<organism evidence="1 2">
    <name type="scientific">Sphingomonas oleivorans</name>
    <dbReference type="NCBI Taxonomy" id="1735121"/>
    <lineage>
        <taxon>Bacteria</taxon>
        <taxon>Pseudomonadati</taxon>
        <taxon>Pseudomonadota</taxon>
        <taxon>Alphaproteobacteria</taxon>
        <taxon>Sphingomonadales</taxon>
        <taxon>Sphingomonadaceae</taxon>
        <taxon>Sphingomonas</taxon>
    </lineage>
</organism>
<dbReference type="Pfam" id="PF13419">
    <property type="entry name" value="HAD_2"/>
    <property type="match status" value="1"/>
</dbReference>
<accession>A0A2T5FTX9</accession>
<name>A0A2T5FTX9_9SPHN</name>
<evidence type="ECO:0000313" key="2">
    <source>
        <dbReference type="Proteomes" id="UP000244162"/>
    </source>
</evidence>
<dbReference type="SUPFAM" id="SSF56784">
    <property type="entry name" value="HAD-like"/>
    <property type="match status" value="1"/>
</dbReference>
<keyword evidence="2" id="KW-1185">Reference proteome</keyword>
<dbReference type="AlphaFoldDB" id="A0A2T5FTX9"/>
<dbReference type="GO" id="GO:0050308">
    <property type="term" value="F:sugar-phosphatase activity"/>
    <property type="evidence" value="ECO:0007669"/>
    <property type="project" value="TreeGrafter"/>
</dbReference>
<dbReference type="InterPro" id="IPR006439">
    <property type="entry name" value="HAD-SF_hydro_IA"/>
</dbReference>
<dbReference type="InterPro" id="IPR023198">
    <property type="entry name" value="PGP-like_dom2"/>
</dbReference>
<dbReference type="OrthoDB" id="9797743at2"/>
<dbReference type="InterPro" id="IPR041492">
    <property type="entry name" value="HAD_2"/>
</dbReference>
<dbReference type="InterPro" id="IPR051806">
    <property type="entry name" value="HAD-like_SPP"/>
</dbReference>
<dbReference type="CDD" id="cd07505">
    <property type="entry name" value="HAD_BPGM-like"/>
    <property type="match status" value="1"/>
</dbReference>
<dbReference type="Proteomes" id="UP000244162">
    <property type="component" value="Unassembled WGS sequence"/>
</dbReference>
<sequence length="211" mass="22354">MDGTLLDTEAVHRTAMQATAQAMDFELPDAMFAALVGVHRDRNIEMLLDHLGPDFPIEDFYRDADARFEAMWREGVPFRPGARELLARFAGHGLPQAVATSTASPFAEQRLAASGIADHFATVVTRSDVLRPKPDAEPYALAARRLGVAAADCVAVEDSPNGLRAAVAAGMMALLVPDLVPASHETEMLATAVLPDLGAVGALVAAALAER</sequence>
<dbReference type="Gene3D" id="1.10.150.240">
    <property type="entry name" value="Putative phosphatase, domain 2"/>
    <property type="match status" value="1"/>
</dbReference>
<reference evidence="1 2" key="1">
    <citation type="submission" date="2017-09" db="EMBL/GenBank/DDBJ databases">
        <title>Sphingomonas panjinensis sp.nov., isolated from oil-contaminated soil.</title>
        <authorList>
            <person name="Wang L."/>
            <person name="Chen L."/>
        </authorList>
    </citation>
    <scope>NUCLEOTIDE SEQUENCE [LARGE SCALE GENOMIC DNA]</scope>
    <source>
        <strain evidence="1 2">FW-11</strain>
    </source>
</reference>
<dbReference type="InterPro" id="IPR023214">
    <property type="entry name" value="HAD_sf"/>
</dbReference>
<dbReference type="NCBIfam" id="TIGR01509">
    <property type="entry name" value="HAD-SF-IA-v3"/>
    <property type="match status" value="1"/>
</dbReference>
<protein>
    <submittedName>
        <fullName evidence="1">Haloacid dehalogenase</fullName>
    </submittedName>
</protein>
<dbReference type="EMBL" id="NWBU01000018">
    <property type="protein sequence ID" value="PTQ07512.1"/>
    <property type="molecule type" value="Genomic_DNA"/>
</dbReference>
<gene>
    <name evidence="1" type="ORF">CLG96_18130</name>
</gene>
<dbReference type="PANTHER" id="PTHR43481">
    <property type="entry name" value="FRUCTOSE-1-PHOSPHATE PHOSPHATASE"/>
    <property type="match status" value="1"/>
</dbReference>
<dbReference type="Gene3D" id="3.40.50.1000">
    <property type="entry name" value="HAD superfamily/HAD-like"/>
    <property type="match status" value="1"/>
</dbReference>
<comment type="caution">
    <text evidence="1">The sequence shown here is derived from an EMBL/GenBank/DDBJ whole genome shotgun (WGS) entry which is preliminary data.</text>
</comment>
<dbReference type="PANTHER" id="PTHR43481:SF4">
    <property type="entry name" value="GLYCEROL-1-PHOSPHATE PHOSPHOHYDROLASE 1-RELATED"/>
    <property type="match status" value="1"/>
</dbReference>
<dbReference type="InterPro" id="IPR036412">
    <property type="entry name" value="HAD-like_sf"/>
</dbReference>